<keyword evidence="1" id="KW-0472">Membrane</keyword>
<name>A0A7X0UBR3_9BURK</name>
<keyword evidence="3" id="KW-1185">Reference proteome</keyword>
<protein>
    <submittedName>
        <fullName evidence="2">Uncharacterized protein</fullName>
    </submittedName>
</protein>
<feature type="transmembrane region" description="Helical" evidence="1">
    <location>
        <begin position="6"/>
        <end position="27"/>
    </location>
</feature>
<dbReference type="AlphaFoldDB" id="A0A7X0UBR3"/>
<keyword evidence="1" id="KW-1133">Transmembrane helix</keyword>
<proteinExistence type="predicted"/>
<evidence type="ECO:0000256" key="1">
    <source>
        <dbReference type="SAM" id="Phobius"/>
    </source>
</evidence>
<accession>A0A7X0UBR3</accession>
<dbReference type="EMBL" id="JACHLK010000013">
    <property type="protein sequence ID" value="MBB6562636.1"/>
    <property type="molecule type" value="Genomic_DNA"/>
</dbReference>
<evidence type="ECO:0000313" key="3">
    <source>
        <dbReference type="Proteomes" id="UP000575083"/>
    </source>
</evidence>
<keyword evidence="1" id="KW-0812">Transmembrane</keyword>
<organism evidence="2 3">
    <name type="scientific">Acidovorax soli</name>
    <dbReference type="NCBI Taxonomy" id="592050"/>
    <lineage>
        <taxon>Bacteria</taxon>
        <taxon>Pseudomonadati</taxon>
        <taxon>Pseudomonadota</taxon>
        <taxon>Betaproteobacteria</taxon>
        <taxon>Burkholderiales</taxon>
        <taxon>Comamonadaceae</taxon>
        <taxon>Acidovorax</taxon>
    </lineage>
</organism>
<sequence length="35" mass="3579">MDFVYIAAAAGLWGLTALLVAGCRRLAPSSAGERA</sequence>
<comment type="caution">
    <text evidence="2">The sequence shown here is derived from an EMBL/GenBank/DDBJ whole genome shotgun (WGS) entry which is preliminary data.</text>
</comment>
<reference evidence="2 3" key="1">
    <citation type="submission" date="2020-08" db="EMBL/GenBank/DDBJ databases">
        <title>Functional genomics of gut bacteria from endangered species of beetles.</title>
        <authorList>
            <person name="Carlos-Shanley C."/>
        </authorList>
    </citation>
    <scope>NUCLEOTIDE SEQUENCE [LARGE SCALE GENOMIC DNA]</scope>
    <source>
        <strain evidence="2 3">S00198</strain>
    </source>
</reference>
<dbReference type="Proteomes" id="UP000575083">
    <property type="component" value="Unassembled WGS sequence"/>
</dbReference>
<evidence type="ECO:0000313" key="2">
    <source>
        <dbReference type="EMBL" id="MBB6562636.1"/>
    </source>
</evidence>
<gene>
    <name evidence="2" type="ORF">HNP48_005349</name>
</gene>